<dbReference type="InterPro" id="IPR016035">
    <property type="entry name" value="Acyl_Trfase/lysoPLipase"/>
</dbReference>
<keyword evidence="2" id="KW-1133">Transmembrane helix</keyword>
<keyword evidence="1" id="KW-0443">Lipid metabolism</keyword>
<dbReference type="SUPFAM" id="SSF52151">
    <property type="entry name" value="FabD/lysophospholipase-like"/>
    <property type="match status" value="1"/>
</dbReference>
<evidence type="ECO:0000259" key="3">
    <source>
        <dbReference type="Pfam" id="PF01734"/>
    </source>
</evidence>
<feature type="transmembrane region" description="Helical" evidence="2">
    <location>
        <begin position="533"/>
        <end position="553"/>
    </location>
</feature>
<accession>A0ABS8M5U2</accession>
<keyword evidence="2" id="KW-0812">Transmembrane</keyword>
<keyword evidence="2" id="KW-0472">Membrane</keyword>
<dbReference type="Proteomes" id="UP001430700">
    <property type="component" value="Unassembled WGS sequence"/>
</dbReference>
<feature type="transmembrane region" description="Helical" evidence="2">
    <location>
        <begin position="502"/>
        <end position="521"/>
    </location>
</feature>
<dbReference type="InterPro" id="IPR002641">
    <property type="entry name" value="PNPLA_dom"/>
</dbReference>
<feature type="transmembrane region" description="Helical" evidence="2">
    <location>
        <begin position="794"/>
        <end position="813"/>
    </location>
</feature>
<comment type="caution">
    <text evidence="4">The sequence shown here is derived from an EMBL/GenBank/DDBJ whole genome shotgun (WGS) entry which is preliminary data.</text>
</comment>
<evidence type="ECO:0000313" key="5">
    <source>
        <dbReference type="Proteomes" id="UP001430700"/>
    </source>
</evidence>
<dbReference type="PANTHER" id="PTHR10728:SF40">
    <property type="entry name" value="PATATIN FAMILY PROTEIN"/>
    <property type="match status" value="1"/>
</dbReference>
<feature type="transmembrane region" description="Helical" evidence="2">
    <location>
        <begin position="724"/>
        <end position="746"/>
    </location>
</feature>
<feature type="transmembrane region" description="Helical" evidence="2">
    <location>
        <begin position="448"/>
        <end position="469"/>
    </location>
</feature>
<proteinExistence type="predicted"/>
<evidence type="ECO:0000256" key="2">
    <source>
        <dbReference type="SAM" id="Phobius"/>
    </source>
</evidence>
<dbReference type="Pfam" id="PF01734">
    <property type="entry name" value="Patatin"/>
    <property type="match status" value="1"/>
</dbReference>
<dbReference type="Gene3D" id="3.40.1090.10">
    <property type="entry name" value="Cytosolic phospholipase A2 catalytic domain"/>
    <property type="match status" value="2"/>
</dbReference>
<name>A0ABS8M5U2_9FLAO</name>
<feature type="transmembrane region" description="Helical" evidence="2">
    <location>
        <begin position="596"/>
        <end position="618"/>
    </location>
</feature>
<feature type="domain" description="PNPLA" evidence="3">
    <location>
        <begin position="296"/>
        <end position="392"/>
    </location>
</feature>
<reference evidence="4" key="1">
    <citation type="submission" date="2021-11" db="EMBL/GenBank/DDBJ databases">
        <title>Description of novel Flavobacterium species.</title>
        <authorList>
            <person name="Saticioglu I.B."/>
            <person name="Ay H."/>
            <person name="Altun S."/>
            <person name="Duman M."/>
        </authorList>
    </citation>
    <scope>NUCLEOTIDE SEQUENCE</scope>
    <source>
        <strain evidence="4">F-126</strain>
    </source>
</reference>
<feature type="transmembrane region" description="Helical" evidence="2">
    <location>
        <begin position="767"/>
        <end position="788"/>
    </location>
</feature>
<protein>
    <submittedName>
        <fullName evidence="4">Patatin-like phospholipase family protein</fullName>
    </submittedName>
</protein>
<gene>
    <name evidence="4" type="ORF">LNQ34_20445</name>
</gene>
<feature type="transmembrane region" description="Helical" evidence="2">
    <location>
        <begin position="407"/>
        <end position="428"/>
    </location>
</feature>
<evidence type="ECO:0000256" key="1">
    <source>
        <dbReference type="ARBA" id="ARBA00023098"/>
    </source>
</evidence>
<organism evidence="4 5">
    <name type="scientific">Flavobacterium lipolyticum</name>
    <dbReference type="NCBI Taxonomy" id="2893754"/>
    <lineage>
        <taxon>Bacteria</taxon>
        <taxon>Pseudomonadati</taxon>
        <taxon>Bacteroidota</taxon>
        <taxon>Flavobacteriia</taxon>
        <taxon>Flavobacteriales</taxon>
        <taxon>Flavobacteriaceae</taxon>
        <taxon>Flavobacterium</taxon>
    </lineage>
</organism>
<feature type="transmembrane region" description="Helical" evidence="2">
    <location>
        <begin position="654"/>
        <end position="674"/>
    </location>
</feature>
<dbReference type="EMBL" id="JAJJMN010000002">
    <property type="protein sequence ID" value="MCC9020141.1"/>
    <property type="molecule type" value="Genomic_DNA"/>
</dbReference>
<evidence type="ECO:0000313" key="4">
    <source>
        <dbReference type="EMBL" id="MCC9020141.1"/>
    </source>
</evidence>
<dbReference type="RefSeq" id="WP_230001045.1">
    <property type="nucleotide sequence ID" value="NZ_JAJJMN010000002.1"/>
</dbReference>
<feature type="transmembrane region" description="Helical" evidence="2">
    <location>
        <begin position="694"/>
        <end position="712"/>
    </location>
</feature>
<dbReference type="PANTHER" id="PTHR10728">
    <property type="entry name" value="CYTOSOLIC PHOSPHOLIPASE A2"/>
    <property type="match status" value="1"/>
</dbReference>
<sequence>MDIVTDLTAEAISYLTLFQDILKKNSNNSFPREFLGRNSWSNLGKNSDRDYGIIEELTPSQIDEISDLVWHSPDNRNDEILIRIYLDTVYDLLEWLASNIAIKYKDKSASSELLLFRVPFFWRQQIRAMLYGEGFEERKKLAAVLRYMPVQVVQVICRQSNSAYEIRLYQFYTAIDKEYDYSSILNKADFSNHKAWWEKNREDALQYLTDDKLLLRKLLDKDSDSRSRIEFPLPFETFFNDELHEISKARKKKSEEWQASKTTDENFDIELPKKSVEEKNIHDPMLKAVDMKLVGLAFSGGGIRSATFNLGILQKLASLGVLDKIDYISTVSGGGYIGTWYTSWIKRSGSFSKVTDQLCPDKSSDPFADEVRPIRWLRMFSNYLSPNVGTMSPDAWTSGLTWLRNTLVNQAVLLLVLLTVLSFILDLYKGWEYLGEILRKVNTNNTRLFFLWNLGMLSVVAFIAASAMSSNYKISEKRKVARFSKKWNGFILTGIKDALPHLLISWSVICALLMSAFLINTDLYDVCPEGNPIKWLLLVISLPSFIALILVALKGNYGKRYDLIELGKANVVAKESSEVERRRLESEKWETGLKNWTVIVISSAVASVVVGLLFYLFWKNINFIALEFRTGLESIFGIELKLWDNAVFESKVKLLVSIPIVLEIFTLSIITRMAIMGKVFPDYRREWWGRTGAYLHRFMFFWILICFTALIMPDLWENFNVEDALIGIPITGGWAAIVAWGVKIAFTSKGDEDPKKFMGIMNKVAKIVPFIFMIGVLLIGSAIIELIRKTDENILGNLGISIGLLIITFLLSWRVGVNEFSLHHFYRNRLIRAFMGATRSREDRIKTANVFTGFDTDDDVLLSSMKVEDGYFGPYPILNTALNATVVSALDRQDRKAESFVFTPLYCGYDFSPTRPSTYYVDHVYEYGYRPTNRFSNVNGGPTIGTAMAISGAAVNPNWGYHSSAPMAFLLTMFNVRLGRWIGNTRLKRWKDSNPRFGLLYIIYDLIGKSDINMEYVSLSDGGHFDNMGLYELIRRRCHHIILGDGEQDQDIACEGLANAIRRCRIDFGVEIIFEDFKDITKRDGKSKEHIIKGEITYPGIKRKGTLIYIKAALTGDEPIDIREYALANPDFPQQSTADQFFDEAQFESYRKLGYHSISRKTELGFT</sequence>
<keyword evidence="5" id="KW-1185">Reference proteome</keyword>